<feature type="transmembrane region" description="Helical" evidence="8">
    <location>
        <begin position="769"/>
        <end position="791"/>
    </location>
</feature>
<evidence type="ECO:0000256" key="1">
    <source>
        <dbReference type="ARBA" id="ARBA00000085"/>
    </source>
</evidence>
<dbReference type="Gene3D" id="2.130.10.10">
    <property type="entry name" value="YVTN repeat-like/Quinoprotein amine dehydrogenase"/>
    <property type="match status" value="3"/>
</dbReference>
<dbReference type="Pfam" id="PF02518">
    <property type="entry name" value="HATPase_c"/>
    <property type="match status" value="1"/>
</dbReference>
<dbReference type="SUPFAM" id="SSF101898">
    <property type="entry name" value="NHL repeat"/>
    <property type="match status" value="2"/>
</dbReference>
<dbReference type="Pfam" id="PF00072">
    <property type="entry name" value="Response_reg"/>
    <property type="match status" value="1"/>
</dbReference>
<dbReference type="SUPFAM" id="SSF46689">
    <property type="entry name" value="Homeodomain-like"/>
    <property type="match status" value="1"/>
</dbReference>
<evidence type="ECO:0000259" key="10">
    <source>
        <dbReference type="PROSITE" id="PS50109"/>
    </source>
</evidence>
<dbReference type="Gene3D" id="1.10.287.130">
    <property type="match status" value="1"/>
</dbReference>
<feature type="domain" description="Histidine kinase" evidence="10">
    <location>
        <begin position="827"/>
        <end position="1046"/>
    </location>
</feature>
<dbReference type="SUPFAM" id="SSF47384">
    <property type="entry name" value="Homodimeric domain of signal transducing histidine kinase"/>
    <property type="match status" value="1"/>
</dbReference>
<dbReference type="PROSITE" id="PS50109">
    <property type="entry name" value="HIS_KIN"/>
    <property type="match status" value="1"/>
</dbReference>
<evidence type="ECO:0000256" key="4">
    <source>
        <dbReference type="ARBA" id="ARBA00023015"/>
    </source>
</evidence>
<evidence type="ECO:0000256" key="8">
    <source>
        <dbReference type="SAM" id="Phobius"/>
    </source>
</evidence>
<dbReference type="InterPro" id="IPR011110">
    <property type="entry name" value="Reg_prop"/>
</dbReference>
<dbReference type="InterPro" id="IPR036097">
    <property type="entry name" value="HisK_dim/P_sf"/>
</dbReference>
<dbReference type="InterPro" id="IPR003661">
    <property type="entry name" value="HisK_dim/P_dom"/>
</dbReference>
<dbReference type="PANTHER" id="PTHR43547">
    <property type="entry name" value="TWO-COMPONENT HISTIDINE KINASE"/>
    <property type="match status" value="1"/>
</dbReference>
<evidence type="ECO:0000313" key="12">
    <source>
        <dbReference type="EMBL" id="MFC4673086.1"/>
    </source>
</evidence>
<keyword evidence="8" id="KW-1133">Transmembrane helix</keyword>
<keyword evidence="4" id="KW-0805">Transcription regulation</keyword>
<evidence type="ECO:0000259" key="11">
    <source>
        <dbReference type="PROSITE" id="PS50110"/>
    </source>
</evidence>
<dbReference type="SMART" id="SM00342">
    <property type="entry name" value="HTH_ARAC"/>
    <property type="match status" value="1"/>
</dbReference>
<dbReference type="Gene3D" id="3.40.50.2300">
    <property type="match status" value="1"/>
</dbReference>
<sequence length="1342" mass="154638">MEKIVYKNHILTAVCIFFLLFPASTEGKIQYNNIRFKQLSITEGLAHSTVNAISQDSKGFMWFGTRNGLCRYDGYNITKFVHEEGDSSSISHDFITRLYNDRYRNTLWISTEQGICKYNPQNEKFTCYHIEGNSRNNVLFLNTSTNKFLAGCSNGIFQYDEKNNLFIPFILCDNRGENIRGLVEDSNGILWINTNKELKRYNLKKEQFEPLSSIIRPFLKKCINLVMLPNNQLLFATTQEVFIYNINNNSLYTLTSTEEIRQFRCATTDCLNNIWVGSENGIFVYDQTFRLIANYKQSESDLSNLNDSPIYSLFEDSNNNMWVGTYFGGVNYFVYNSDQFRIYPYGNSSNHLSGKAVRQIINAPDNGLYIATEDGGLNYLNGNREITRSEQIQKQMDIKNRNIHSLLIDSHQNLWIGLFLRGMKYHIPKEHKTLSFNRGIGENSSGFCIVEDQTGKIWYGGPSGLFTLTKQHGEFRLKKISSLPVFCMLNLNDSILWTGSRINGVHQINKYTEKETPIPQFSYDKLYVTFLYMDSKESIWMGTNNDGLFVLNKKGEKLRSYSKKELGSNAIKGIIEDDQNSIWLGTDNGLCNIQPKSGQINIYTIADGLPTNQFNYSSVCKTPDGELFFGTINGMISFYPDQVHPVEPHFNIALTEIWSNNNFLSPSNPDALLPASISESDAIILTHKQAQSIRIEYSGLNYQYKDKTQYAMILEGIDKEWQLVGNQHQVRFSNLPSGNYTLRIKASSDGINWDEKGQKTLAIEVLPPWWLSPWAYLIYAALVLCIIYLGYKYTKARLILLMRLKTEHEQRVNMEEMNRSKINFFTYVSHDLKTPLTLILSPLQRLIEQGQISNNHREKLEVIYHNANRMHYLIDELLTFSKIEMNQMEINVRKGNIMRFLDELSHIFDIISKDKEIDFIVSLEETDEEVWFSPSKLERIIYNLLSNAFKYTQPGDYVKLSAKLIKKESETFVEILVKDSGRGIPKEAQDKIFDSYYQVEKKDHRKGFGVGLSLTKSLIQMHKGNIRVESELGKGSEFVVNLNVSESAYSLSERSMENITSEEIRKYNLHMKETIELIPDQLISVKQDGATVRESILIVEDNKEINDYLTEIFSKDYEVLRAYDGAEAMKLLKKQLPDLIITDVMMPTVDGLELTEHIKQDLNTSHIPVILLTAKTDEADHTQGYMKGADAYITKPFNAHNLELLVQNIRTNRKRNIEYFKRIEKLNITQITNSPRDGVFMKELVDLIMANIQDEDFGVTEIINHMKISRSLLHTKLKSLTGCSITQFMRTIRMKEARIHLQNGMNVSEASYAVGMTDPNYFTKCFKKEFNVTPTEFIKHLK</sequence>
<accession>A0ABV9KTV6</accession>
<dbReference type="SUPFAM" id="SSF50998">
    <property type="entry name" value="Quinoprotein alcohol dehydrogenase-like"/>
    <property type="match status" value="1"/>
</dbReference>
<gene>
    <name evidence="12" type="ORF">ACFO6W_05230</name>
</gene>
<feature type="domain" description="Response regulatory" evidence="11">
    <location>
        <begin position="1095"/>
        <end position="1210"/>
    </location>
</feature>
<dbReference type="Gene3D" id="2.60.40.10">
    <property type="entry name" value="Immunoglobulins"/>
    <property type="match status" value="1"/>
</dbReference>
<evidence type="ECO:0000259" key="9">
    <source>
        <dbReference type="PROSITE" id="PS01124"/>
    </source>
</evidence>
<evidence type="ECO:0000313" key="13">
    <source>
        <dbReference type="Proteomes" id="UP001596023"/>
    </source>
</evidence>
<dbReference type="SUPFAM" id="SSF55874">
    <property type="entry name" value="ATPase domain of HSP90 chaperone/DNA topoisomerase II/histidine kinase"/>
    <property type="match status" value="1"/>
</dbReference>
<dbReference type="InterPro" id="IPR018060">
    <property type="entry name" value="HTH_AraC"/>
</dbReference>
<comment type="catalytic activity">
    <reaction evidence="1">
        <text>ATP + protein L-histidine = ADP + protein N-phospho-L-histidine.</text>
        <dbReference type="EC" id="2.7.13.3"/>
    </reaction>
</comment>
<dbReference type="SMART" id="SM00388">
    <property type="entry name" value="HisKA"/>
    <property type="match status" value="1"/>
</dbReference>
<evidence type="ECO:0000256" key="6">
    <source>
        <dbReference type="ARBA" id="ARBA00023163"/>
    </source>
</evidence>
<comment type="caution">
    <text evidence="12">The sequence shown here is derived from an EMBL/GenBank/DDBJ whole genome shotgun (WGS) entry which is preliminary data.</text>
</comment>
<dbReference type="PROSITE" id="PS01124">
    <property type="entry name" value="HTH_ARAC_FAMILY_2"/>
    <property type="match status" value="1"/>
</dbReference>
<organism evidence="12 13">
    <name type="scientific">Dysgonomonas termitidis</name>
    <dbReference type="NCBI Taxonomy" id="1516126"/>
    <lineage>
        <taxon>Bacteria</taxon>
        <taxon>Pseudomonadati</taxon>
        <taxon>Bacteroidota</taxon>
        <taxon>Bacteroidia</taxon>
        <taxon>Bacteroidales</taxon>
        <taxon>Dysgonomonadaceae</taxon>
        <taxon>Dysgonomonas</taxon>
    </lineage>
</organism>
<dbReference type="InterPro" id="IPR001789">
    <property type="entry name" value="Sig_transdc_resp-reg_receiver"/>
</dbReference>
<dbReference type="CDD" id="cd17574">
    <property type="entry name" value="REC_OmpR"/>
    <property type="match status" value="1"/>
</dbReference>
<keyword evidence="13" id="KW-1185">Reference proteome</keyword>
<dbReference type="InterPro" id="IPR005467">
    <property type="entry name" value="His_kinase_dom"/>
</dbReference>
<dbReference type="Pfam" id="PF00512">
    <property type="entry name" value="HisKA"/>
    <property type="match status" value="1"/>
</dbReference>
<dbReference type="InterPro" id="IPR004358">
    <property type="entry name" value="Sig_transdc_His_kin-like_C"/>
</dbReference>
<name>A0ABV9KTV6_9BACT</name>
<reference evidence="13" key="1">
    <citation type="journal article" date="2019" name="Int. J. Syst. Evol. Microbiol.">
        <title>The Global Catalogue of Microorganisms (GCM) 10K type strain sequencing project: providing services to taxonomists for standard genome sequencing and annotation.</title>
        <authorList>
            <consortium name="The Broad Institute Genomics Platform"/>
            <consortium name="The Broad Institute Genome Sequencing Center for Infectious Disease"/>
            <person name="Wu L."/>
            <person name="Ma J."/>
        </authorList>
    </citation>
    <scope>NUCLEOTIDE SEQUENCE [LARGE SCALE GENOMIC DNA]</scope>
    <source>
        <strain evidence="13">CCUG 66188</strain>
    </source>
</reference>
<dbReference type="SUPFAM" id="SSF52172">
    <property type="entry name" value="CheY-like"/>
    <property type="match status" value="1"/>
</dbReference>
<dbReference type="Pfam" id="PF12833">
    <property type="entry name" value="HTH_18"/>
    <property type="match status" value="1"/>
</dbReference>
<dbReference type="Gene3D" id="3.30.565.10">
    <property type="entry name" value="Histidine kinase-like ATPase, C-terminal domain"/>
    <property type="match status" value="1"/>
</dbReference>
<dbReference type="InterPro" id="IPR015943">
    <property type="entry name" value="WD40/YVTN_repeat-like_dom_sf"/>
</dbReference>
<dbReference type="PROSITE" id="PS00041">
    <property type="entry name" value="HTH_ARAC_FAMILY_1"/>
    <property type="match status" value="1"/>
</dbReference>
<evidence type="ECO:0000256" key="3">
    <source>
        <dbReference type="ARBA" id="ARBA00022553"/>
    </source>
</evidence>
<evidence type="ECO:0000256" key="7">
    <source>
        <dbReference type="PROSITE-ProRule" id="PRU00169"/>
    </source>
</evidence>
<dbReference type="CDD" id="cd00082">
    <property type="entry name" value="HisKA"/>
    <property type="match status" value="1"/>
</dbReference>
<dbReference type="InterPro" id="IPR009057">
    <property type="entry name" value="Homeodomain-like_sf"/>
</dbReference>
<dbReference type="InterPro" id="IPR011123">
    <property type="entry name" value="Y_Y_Y"/>
</dbReference>
<feature type="modified residue" description="4-aspartylphosphate" evidence="7">
    <location>
        <position position="1143"/>
    </location>
</feature>
<dbReference type="PROSITE" id="PS50110">
    <property type="entry name" value="RESPONSE_REGULATORY"/>
    <property type="match status" value="1"/>
</dbReference>
<protein>
    <recommendedName>
        <fullName evidence="2">histidine kinase</fullName>
        <ecNumber evidence="2">2.7.13.3</ecNumber>
    </recommendedName>
</protein>
<proteinExistence type="predicted"/>
<dbReference type="PRINTS" id="PR00344">
    <property type="entry name" value="BCTRLSENSOR"/>
</dbReference>
<keyword evidence="8" id="KW-0812">Transmembrane</keyword>
<dbReference type="InterPro" id="IPR011006">
    <property type="entry name" value="CheY-like_superfamily"/>
</dbReference>
<keyword evidence="3 7" id="KW-0597">Phosphoprotein</keyword>
<dbReference type="RefSeq" id="WP_379994318.1">
    <property type="nucleotide sequence ID" value="NZ_JBHSGN010000045.1"/>
</dbReference>
<dbReference type="EC" id="2.7.13.3" evidence="2"/>
<dbReference type="InterPro" id="IPR013783">
    <property type="entry name" value="Ig-like_fold"/>
</dbReference>
<dbReference type="Proteomes" id="UP001596023">
    <property type="component" value="Unassembled WGS sequence"/>
</dbReference>
<dbReference type="SMART" id="SM00387">
    <property type="entry name" value="HATPase_c"/>
    <property type="match status" value="1"/>
</dbReference>
<dbReference type="Gene3D" id="1.10.10.60">
    <property type="entry name" value="Homeodomain-like"/>
    <property type="match status" value="1"/>
</dbReference>
<evidence type="ECO:0000256" key="5">
    <source>
        <dbReference type="ARBA" id="ARBA00023125"/>
    </source>
</evidence>
<dbReference type="SMART" id="SM00448">
    <property type="entry name" value="REC"/>
    <property type="match status" value="1"/>
</dbReference>
<dbReference type="Pfam" id="PF07494">
    <property type="entry name" value="Reg_prop"/>
    <property type="match status" value="3"/>
</dbReference>
<feature type="domain" description="HTH araC/xylS-type" evidence="9">
    <location>
        <begin position="1242"/>
        <end position="1340"/>
    </location>
</feature>
<dbReference type="EMBL" id="JBHSGN010000045">
    <property type="protein sequence ID" value="MFC4673086.1"/>
    <property type="molecule type" value="Genomic_DNA"/>
</dbReference>
<dbReference type="InterPro" id="IPR003594">
    <property type="entry name" value="HATPase_dom"/>
</dbReference>
<dbReference type="InterPro" id="IPR011047">
    <property type="entry name" value="Quinoprotein_ADH-like_sf"/>
</dbReference>
<dbReference type="InterPro" id="IPR036890">
    <property type="entry name" value="HATPase_C_sf"/>
</dbReference>
<keyword evidence="8" id="KW-0472">Membrane</keyword>
<dbReference type="PANTHER" id="PTHR43547:SF2">
    <property type="entry name" value="HYBRID SIGNAL TRANSDUCTION HISTIDINE KINASE C"/>
    <property type="match status" value="1"/>
</dbReference>
<dbReference type="InterPro" id="IPR018062">
    <property type="entry name" value="HTH_AraC-typ_CS"/>
</dbReference>
<dbReference type="Pfam" id="PF07495">
    <property type="entry name" value="Y_Y_Y"/>
    <property type="match status" value="1"/>
</dbReference>
<keyword evidence="5" id="KW-0238">DNA-binding</keyword>
<keyword evidence="6" id="KW-0804">Transcription</keyword>
<evidence type="ECO:0000256" key="2">
    <source>
        <dbReference type="ARBA" id="ARBA00012438"/>
    </source>
</evidence>